<organism evidence="6 7">
    <name type="scientific">Roridomyces roridus</name>
    <dbReference type="NCBI Taxonomy" id="1738132"/>
    <lineage>
        <taxon>Eukaryota</taxon>
        <taxon>Fungi</taxon>
        <taxon>Dikarya</taxon>
        <taxon>Basidiomycota</taxon>
        <taxon>Agaricomycotina</taxon>
        <taxon>Agaricomycetes</taxon>
        <taxon>Agaricomycetidae</taxon>
        <taxon>Agaricales</taxon>
        <taxon>Marasmiineae</taxon>
        <taxon>Mycenaceae</taxon>
        <taxon>Roridomyces</taxon>
    </lineage>
</organism>
<evidence type="ECO:0000256" key="4">
    <source>
        <dbReference type="ARBA" id="ARBA00023002"/>
    </source>
</evidence>
<feature type="domain" description="FAD-binding" evidence="5">
    <location>
        <begin position="9"/>
        <end position="350"/>
    </location>
</feature>
<evidence type="ECO:0000259" key="5">
    <source>
        <dbReference type="Pfam" id="PF01494"/>
    </source>
</evidence>
<dbReference type="SUPFAM" id="SSF51905">
    <property type="entry name" value="FAD/NAD(P)-binding domain"/>
    <property type="match status" value="1"/>
</dbReference>
<comment type="cofactor">
    <cofactor evidence="1">
        <name>FAD</name>
        <dbReference type="ChEBI" id="CHEBI:57692"/>
    </cofactor>
</comment>
<protein>
    <submittedName>
        <fullName evidence="6">FAD/NAD-P-binding domain-containing protein</fullName>
    </submittedName>
</protein>
<evidence type="ECO:0000313" key="6">
    <source>
        <dbReference type="EMBL" id="KAJ7639519.1"/>
    </source>
</evidence>
<dbReference type="Proteomes" id="UP001221142">
    <property type="component" value="Unassembled WGS sequence"/>
</dbReference>
<dbReference type="PANTHER" id="PTHR43004:SF19">
    <property type="entry name" value="BINDING MONOOXYGENASE, PUTATIVE (JCVI)-RELATED"/>
    <property type="match status" value="1"/>
</dbReference>
<name>A0AAD7C610_9AGAR</name>
<dbReference type="Pfam" id="PF01494">
    <property type="entry name" value="FAD_binding_3"/>
    <property type="match status" value="1"/>
</dbReference>
<dbReference type="Gene3D" id="3.50.50.60">
    <property type="entry name" value="FAD/NAD(P)-binding domain"/>
    <property type="match status" value="2"/>
</dbReference>
<evidence type="ECO:0000256" key="3">
    <source>
        <dbReference type="ARBA" id="ARBA00022827"/>
    </source>
</evidence>
<keyword evidence="3" id="KW-0274">FAD</keyword>
<keyword evidence="2" id="KW-0285">Flavoprotein</keyword>
<evidence type="ECO:0000256" key="2">
    <source>
        <dbReference type="ARBA" id="ARBA00022630"/>
    </source>
</evidence>
<dbReference type="PANTHER" id="PTHR43004">
    <property type="entry name" value="TRK SYSTEM POTASSIUM UPTAKE PROTEIN"/>
    <property type="match status" value="1"/>
</dbReference>
<proteinExistence type="predicted"/>
<dbReference type="InterPro" id="IPR002938">
    <property type="entry name" value="FAD-bd"/>
</dbReference>
<accession>A0AAD7C610</accession>
<dbReference type="GO" id="GO:0016709">
    <property type="term" value="F:oxidoreductase activity, acting on paired donors, with incorporation or reduction of molecular oxygen, NAD(P)H as one donor, and incorporation of one atom of oxygen"/>
    <property type="evidence" value="ECO:0007669"/>
    <property type="project" value="UniProtKB-ARBA"/>
</dbReference>
<keyword evidence="4" id="KW-0560">Oxidoreductase</keyword>
<dbReference type="AlphaFoldDB" id="A0AAD7C610"/>
<evidence type="ECO:0000313" key="7">
    <source>
        <dbReference type="Proteomes" id="UP001221142"/>
    </source>
</evidence>
<reference evidence="6" key="1">
    <citation type="submission" date="2023-03" db="EMBL/GenBank/DDBJ databases">
        <title>Massive genome expansion in bonnet fungi (Mycena s.s.) driven by repeated elements and novel gene families across ecological guilds.</title>
        <authorList>
            <consortium name="Lawrence Berkeley National Laboratory"/>
            <person name="Harder C.B."/>
            <person name="Miyauchi S."/>
            <person name="Viragh M."/>
            <person name="Kuo A."/>
            <person name="Thoen E."/>
            <person name="Andreopoulos B."/>
            <person name="Lu D."/>
            <person name="Skrede I."/>
            <person name="Drula E."/>
            <person name="Henrissat B."/>
            <person name="Morin E."/>
            <person name="Kohler A."/>
            <person name="Barry K."/>
            <person name="LaButti K."/>
            <person name="Morin E."/>
            <person name="Salamov A."/>
            <person name="Lipzen A."/>
            <person name="Mereny Z."/>
            <person name="Hegedus B."/>
            <person name="Baldrian P."/>
            <person name="Stursova M."/>
            <person name="Weitz H."/>
            <person name="Taylor A."/>
            <person name="Grigoriev I.V."/>
            <person name="Nagy L.G."/>
            <person name="Martin F."/>
            <person name="Kauserud H."/>
        </authorList>
    </citation>
    <scope>NUCLEOTIDE SEQUENCE</scope>
    <source>
        <strain evidence="6">9284</strain>
    </source>
</reference>
<keyword evidence="7" id="KW-1185">Reference proteome</keyword>
<dbReference type="GO" id="GO:0071949">
    <property type="term" value="F:FAD binding"/>
    <property type="evidence" value="ECO:0007669"/>
    <property type="project" value="InterPro"/>
</dbReference>
<comment type="caution">
    <text evidence="6">The sequence shown here is derived from an EMBL/GenBank/DDBJ whole genome shotgun (WGS) entry which is preliminary data.</text>
</comment>
<dbReference type="PRINTS" id="PR00420">
    <property type="entry name" value="RNGMNOXGNASE"/>
</dbReference>
<dbReference type="EMBL" id="JARKIF010000005">
    <property type="protein sequence ID" value="KAJ7639519.1"/>
    <property type="molecule type" value="Genomic_DNA"/>
</dbReference>
<dbReference type="InterPro" id="IPR036188">
    <property type="entry name" value="FAD/NAD-bd_sf"/>
</dbReference>
<dbReference type="InterPro" id="IPR050641">
    <property type="entry name" value="RIFMO-like"/>
</dbReference>
<gene>
    <name evidence="6" type="ORF">FB45DRAFT_1135142</name>
</gene>
<sequence>MSLPTSPISVLIVGAGPSGLAAALSLHHQGIKDFVIVDALLAGQNSSRAAVIQAATLEVLDSVGCVDKLLKIGERTVHLGLHTTAMHTLFPFALIVPQTNTEAVMLETLEERGVHVLRPYKVVSLRSSADKEGMVDVTFESGETIQTKYVVGADGAHSVVRNEAGIMFADPDGVEPEYGSVSYIAIGDVTFSTPPQLPDPKFRILTSIANNNFMLMSPFPASVCPDPDHVVYRVGASTADPSIPHAPDKDYLQTLLDKNAPQVFSVPRTRSAVAQQTVTRLGGTVILVGDAAHIHSPIGGQGMSLGIRDSITLGAVLATCLISGSSSKPDEVLAVWAKDRQARAIAVVRATKAAMKMVVAPRTFFRRIIFGLIRFMGRFTFVKRKAAYNLSGLAEL</sequence>
<evidence type="ECO:0000256" key="1">
    <source>
        <dbReference type="ARBA" id="ARBA00001974"/>
    </source>
</evidence>